<dbReference type="STRING" id="459349.CLOAM0015"/>
<dbReference type="InterPro" id="IPR014825">
    <property type="entry name" value="DNA_alkylation"/>
</dbReference>
<dbReference type="EMBL" id="CU466930">
    <property type="protein sequence ID" value="CAO79933.1"/>
    <property type="molecule type" value="Genomic_DNA"/>
</dbReference>
<dbReference type="InterPro" id="IPR016024">
    <property type="entry name" value="ARM-type_fold"/>
</dbReference>
<gene>
    <name evidence="2" type="ordered locus">CLOAM0015</name>
</gene>
<dbReference type="KEGG" id="caci:CLOAM0015"/>
<dbReference type="Proteomes" id="UP000002019">
    <property type="component" value="Chromosome"/>
</dbReference>
<accession>B0VIE4</accession>
<organism evidence="2 3">
    <name type="scientific">Cloacimonas acidaminovorans (strain Evry)</name>
    <dbReference type="NCBI Taxonomy" id="459349"/>
    <lineage>
        <taxon>Bacteria</taxon>
        <taxon>Pseudomonadati</taxon>
        <taxon>Candidatus Cloacimonadota</taxon>
        <taxon>Candidatus Cloacimonadia</taxon>
        <taxon>Candidatus Cloacimonadales</taxon>
        <taxon>Candidatus Cloacimonadaceae</taxon>
        <taxon>Candidatus Cloacimonas</taxon>
    </lineage>
</organism>
<reference evidence="2 3" key="1">
    <citation type="journal article" date="2008" name="J. Bacteriol.">
        <title>'Candidatus Cloacamonas acidaminovorans': genome sequence reconstruction provides a first glimpse of a new bacterial division.</title>
        <authorList>
            <person name="Pelletier E."/>
            <person name="Kreimeyer A."/>
            <person name="Bocs S."/>
            <person name="Rouy Z."/>
            <person name="Gyapay G."/>
            <person name="Chouari R."/>
            <person name="Riviere D."/>
            <person name="Ganesan A."/>
            <person name="Daegelen P."/>
            <person name="Sghir A."/>
            <person name="Cohen G.N."/>
            <person name="Medigue C."/>
            <person name="Weissenbach J."/>
            <person name="Le Paslier D."/>
        </authorList>
    </citation>
    <scope>NUCLEOTIDE SEQUENCE [LARGE SCALE GENOMIC DNA]</scope>
    <source>
        <strain evidence="3">Evry</strain>
    </source>
</reference>
<protein>
    <recommendedName>
        <fullName evidence="4">DNA alkylation repair enzyme</fullName>
    </recommendedName>
</protein>
<evidence type="ECO:0000256" key="1">
    <source>
        <dbReference type="SAM" id="MobiDB-lite"/>
    </source>
</evidence>
<dbReference type="Pfam" id="PF08713">
    <property type="entry name" value="DNA_alkylation"/>
    <property type="match status" value="1"/>
</dbReference>
<dbReference type="SUPFAM" id="SSF48371">
    <property type="entry name" value="ARM repeat"/>
    <property type="match status" value="1"/>
</dbReference>
<evidence type="ECO:0008006" key="4">
    <source>
        <dbReference type="Google" id="ProtNLM"/>
    </source>
</evidence>
<proteinExistence type="predicted"/>
<feature type="region of interest" description="Disordered" evidence="1">
    <location>
        <begin position="274"/>
        <end position="296"/>
    </location>
</feature>
<dbReference type="AlphaFoldDB" id="B0VIE4"/>
<feature type="compositionally biased region" description="Polar residues" evidence="1">
    <location>
        <begin position="281"/>
        <end position="296"/>
    </location>
</feature>
<dbReference type="RefSeq" id="WP_015423794.1">
    <property type="nucleotide sequence ID" value="NC_020449.1"/>
</dbReference>
<dbReference type="Gene3D" id="1.25.10.90">
    <property type="match status" value="1"/>
</dbReference>
<keyword evidence="3" id="KW-1185">Reference proteome</keyword>
<evidence type="ECO:0000313" key="3">
    <source>
        <dbReference type="Proteomes" id="UP000002019"/>
    </source>
</evidence>
<evidence type="ECO:0000313" key="2">
    <source>
        <dbReference type="EMBL" id="CAO79933.1"/>
    </source>
</evidence>
<dbReference type="eggNOG" id="COG4335">
    <property type="taxonomic scope" value="Bacteria"/>
</dbReference>
<sequence length="296" mass="34669">MIKEVGRLNLDDYKILDTEVEKIFRNIEKGKDALAEKQITDLGNTANYFVREELGKRLAQYSGNGEMDAICGRLLDHFIYGVRATALFYFYYKHQDHPEIIIKTVEKTFESVPWESETICFELWKKAPAVMQEYMPTWAESDNEKKRAISMHGMENIASRHPQYVLSFVSNLLDDESEEVQKKVCHILTQVGRQKPLQCYNSIRRWLIEGDEKRIRILWQAMKKLANIYAQRSRRDKTNEFMNVTQKTIAEWRNDPDPKVATMGAKLSGIIAKKKKRENQNQKAANSENNYYSRQI</sequence>
<name>B0VIE4_CLOAI</name>
<dbReference type="OrthoDB" id="9797162at2"/>
<dbReference type="HOGENOM" id="CLU_939089_0_0_0"/>